<evidence type="ECO:0000313" key="13">
    <source>
        <dbReference type="Proteomes" id="UP000309454"/>
    </source>
</evidence>
<name>A0A4T9T882_9ACTN</name>
<feature type="transmembrane region" description="Helical" evidence="10">
    <location>
        <begin position="26"/>
        <end position="43"/>
    </location>
</feature>
<dbReference type="InterPro" id="IPR006153">
    <property type="entry name" value="Cation/H_exchanger_TM"/>
</dbReference>
<evidence type="ECO:0000313" key="12">
    <source>
        <dbReference type="EMBL" id="TJW11248.1"/>
    </source>
</evidence>
<comment type="caution">
    <text evidence="12">The sequence shown here is derived from an EMBL/GenBank/DDBJ whole genome shotgun (WGS) entry which is preliminary data.</text>
</comment>
<evidence type="ECO:0000256" key="6">
    <source>
        <dbReference type="ARBA" id="ARBA00023053"/>
    </source>
</evidence>
<dbReference type="Proteomes" id="UP000309454">
    <property type="component" value="Unassembled WGS sequence"/>
</dbReference>
<dbReference type="GO" id="GO:0015386">
    <property type="term" value="F:potassium:proton antiporter activity"/>
    <property type="evidence" value="ECO:0007669"/>
    <property type="project" value="TreeGrafter"/>
</dbReference>
<sequence length="734" mass="79478">MGAERLEAARRRQGGWLDVRGTAVEVLEFALIVLACVIVSSVAGRIVRKVALPLVQIAVGFAAALVAPAVVEVQMPSDLFLVLFIAPLLFDEARRSDRRQLWQHKGAIASLAVGLVLATVVVAGFSLHLIMPVISLPAALACAAALAPTDAAAVSAMGCQVSLQPRQRTLLSGESLVNDASGVVAFQFAIAAAVTGAFSAMSAGEDFLVMFFGGIGVGAVLGLLALGTMRVLRHFGYEDTTIHVLYEVFTPFVVYLLAERLGVSGILAVVAAGLVMAERAPRLMSASAAKQQLVSDNFWRIIEFLINGIVFVMLGMQLPLAMTPGVAELYAVPHLLAAVLALTALIMACRLLWLWVMELLHVRRAHGMRLGRKMAGALRNALVMTLAGPKGAVTLSVIFTIPLMVENDAPFPARGLIIFLTAGVILATLLLANFLLPMLAPKKRNSTEEEELQQATVKVLEATLQELHRRLDEGEPAEYVPAMRRTAARYQTRLVRQREAGGDCGKQLAELSQQCLQVQQRRADELQGAEDNQLSVGDSLPYYAALRGIRASVGYVGQAVNVGARFHSLHGWVRLLWRRTKPFEVLDDQAAQVYYDSCLFAIELEHAAIAYLRDVAAKQPGSARAAQVLLASHQAALNSLWGRINYGQEVPQDTGTLPFELRPHQDLPEGMRPLFNDQLAMARRYANAVDSNALIVELDAVRHLEEAGEISESVARQLRQRVYALQAALEPSPS</sequence>
<feature type="transmembrane region" description="Helical" evidence="10">
    <location>
        <begin position="252"/>
        <end position="277"/>
    </location>
</feature>
<dbReference type="PANTHER" id="PTHR10110:SF86">
    <property type="entry name" value="SODIUM_HYDROGEN EXCHANGER 7"/>
    <property type="match status" value="1"/>
</dbReference>
<evidence type="ECO:0000256" key="9">
    <source>
        <dbReference type="ARBA" id="ARBA00023201"/>
    </source>
</evidence>
<comment type="caution">
    <text evidence="10">Lacks conserved residue(s) required for the propagation of feature annotation.</text>
</comment>
<dbReference type="OrthoDB" id="9809206at2"/>
<dbReference type="GO" id="GO:0005886">
    <property type="term" value="C:plasma membrane"/>
    <property type="evidence" value="ECO:0007669"/>
    <property type="project" value="UniProtKB-SubCell"/>
</dbReference>
<dbReference type="InterPro" id="IPR018422">
    <property type="entry name" value="Cation/H_exchanger_CPA1"/>
</dbReference>
<comment type="subcellular location">
    <subcellularLocation>
        <location evidence="1 10">Cell membrane</location>
        <topology evidence="1 10">Multi-pass membrane protein</topology>
    </subcellularLocation>
</comment>
<reference evidence="12 13" key="1">
    <citation type="submission" date="2019-04" db="EMBL/GenBank/DDBJ databases">
        <title>Microbes associate with the intestines of laboratory mice.</title>
        <authorList>
            <person name="Navarre W."/>
            <person name="Wong E."/>
            <person name="Huang K.C."/>
            <person name="Tropini C."/>
            <person name="Ng K."/>
            <person name="Yu B."/>
        </authorList>
    </citation>
    <scope>NUCLEOTIDE SEQUENCE [LARGE SCALE GENOMIC DNA]</scope>
    <source>
        <strain evidence="12 13">NM48_B13</strain>
    </source>
</reference>
<keyword evidence="3 10" id="KW-1003">Cell membrane</keyword>
<feature type="transmembrane region" description="Helical" evidence="10">
    <location>
        <begin position="180"/>
        <end position="200"/>
    </location>
</feature>
<feature type="transmembrane region" description="Helical" evidence="10">
    <location>
        <begin position="298"/>
        <end position="316"/>
    </location>
</feature>
<keyword evidence="9 10" id="KW-0739">Sodium transport</keyword>
<dbReference type="PANTHER" id="PTHR10110">
    <property type="entry name" value="SODIUM/HYDROGEN EXCHANGER"/>
    <property type="match status" value="1"/>
</dbReference>
<keyword evidence="10" id="KW-0050">Antiport</keyword>
<feature type="domain" description="Cation/H+ exchanger transmembrane" evidence="11">
    <location>
        <begin position="39"/>
        <end position="439"/>
    </location>
</feature>
<gene>
    <name evidence="12" type="ORF">E5982_03275</name>
</gene>
<keyword evidence="2 10" id="KW-0813">Transport</keyword>
<feature type="transmembrane region" description="Helical" evidence="10">
    <location>
        <begin position="336"/>
        <end position="360"/>
    </location>
</feature>
<protein>
    <submittedName>
        <fullName evidence="12">Na+/H+ antiporter</fullName>
    </submittedName>
</protein>
<feature type="transmembrane region" description="Helical" evidence="10">
    <location>
        <begin position="416"/>
        <end position="436"/>
    </location>
</feature>
<evidence type="ECO:0000256" key="7">
    <source>
        <dbReference type="ARBA" id="ARBA00023065"/>
    </source>
</evidence>
<keyword evidence="8 10" id="KW-0472">Membrane</keyword>
<evidence type="ECO:0000256" key="4">
    <source>
        <dbReference type="ARBA" id="ARBA00022692"/>
    </source>
</evidence>
<accession>A0A4T9T882</accession>
<dbReference type="GO" id="GO:0098719">
    <property type="term" value="P:sodium ion import across plasma membrane"/>
    <property type="evidence" value="ECO:0007669"/>
    <property type="project" value="TreeGrafter"/>
</dbReference>
<dbReference type="EMBL" id="SSTM01000002">
    <property type="protein sequence ID" value="TJW11248.1"/>
    <property type="molecule type" value="Genomic_DNA"/>
</dbReference>
<dbReference type="Pfam" id="PF00999">
    <property type="entry name" value="Na_H_Exchanger"/>
    <property type="match status" value="1"/>
</dbReference>
<keyword evidence="13" id="KW-1185">Reference proteome</keyword>
<keyword evidence="4 10" id="KW-0812">Transmembrane</keyword>
<feature type="transmembrane region" description="Helical" evidence="10">
    <location>
        <begin position="381"/>
        <end position="404"/>
    </location>
</feature>
<feature type="transmembrane region" description="Helical" evidence="10">
    <location>
        <begin position="111"/>
        <end position="131"/>
    </location>
</feature>
<evidence type="ECO:0000256" key="2">
    <source>
        <dbReference type="ARBA" id="ARBA00022448"/>
    </source>
</evidence>
<feature type="transmembrane region" description="Helical" evidence="10">
    <location>
        <begin position="50"/>
        <end position="67"/>
    </location>
</feature>
<evidence type="ECO:0000256" key="10">
    <source>
        <dbReference type="RuleBase" id="RU366002"/>
    </source>
</evidence>
<keyword evidence="5 10" id="KW-1133">Transmembrane helix</keyword>
<comment type="function">
    <text evidence="10">Na(+)/H(+) antiporter that extrudes sodium in exchange for external protons.</text>
</comment>
<evidence type="ECO:0000256" key="8">
    <source>
        <dbReference type="ARBA" id="ARBA00023136"/>
    </source>
</evidence>
<dbReference type="GO" id="GO:0051453">
    <property type="term" value="P:regulation of intracellular pH"/>
    <property type="evidence" value="ECO:0007669"/>
    <property type="project" value="TreeGrafter"/>
</dbReference>
<dbReference type="AlphaFoldDB" id="A0A4T9T882"/>
<proteinExistence type="inferred from homology"/>
<comment type="similarity">
    <text evidence="10">Belongs to the monovalent cation:proton antiporter 1 (CPA1) transporter (TC 2.A.36) family.</text>
</comment>
<organism evidence="12 13">
    <name type="scientific">Parvibacter caecicola</name>
    <dbReference type="NCBI Taxonomy" id="747645"/>
    <lineage>
        <taxon>Bacteria</taxon>
        <taxon>Bacillati</taxon>
        <taxon>Actinomycetota</taxon>
        <taxon>Coriobacteriia</taxon>
        <taxon>Coriobacteriales</taxon>
        <taxon>Coriobacteriaceae</taxon>
        <taxon>Parvibacter</taxon>
    </lineage>
</organism>
<keyword evidence="7 10" id="KW-0406">Ion transport</keyword>
<feature type="transmembrane region" description="Helical" evidence="10">
    <location>
        <begin position="207"/>
        <end position="232"/>
    </location>
</feature>
<dbReference type="GO" id="GO:0015385">
    <property type="term" value="F:sodium:proton antiporter activity"/>
    <property type="evidence" value="ECO:0007669"/>
    <property type="project" value="InterPro"/>
</dbReference>
<evidence type="ECO:0000256" key="1">
    <source>
        <dbReference type="ARBA" id="ARBA00004651"/>
    </source>
</evidence>
<keyword evidence="6 10" id="KW-0915">Sodium</keyword>
<evidence type="ECO:0000259" key="11">
    <source>
        <dbReference type="Pfam" id="PF00999"/>
    </source>
</evidence>
<evidence type="ECO:0000256" key="3">
    <source>
        <dbReference type="ARBA" id="ARBA00022475"/>
    </source>
</evidence>
<evidence type="ECO:0000256" key="5">
    <source>
        <dbReference type="ARBA" id="ARBA00022989"/>
    </source>
</evidence>
<dbReference type="Gene3D" id="6.10.140.1330">
    <property type="match status" value="1"/>
</dbReference>
<dbReference type="NCBIfam" id="TIGR00831">
    <property type="entry name" value="a_cpa1"/>
    <property type="match status" value="1"/>
</dbReference>
<dbReference type="InterPro" id="IPR004705">
    <property type="entry name" value="Cation/H_exchanger_CPA1_bac"/>
</dbReference>